<proteinExistence type="predicted"/>
<feature type="region of interest" description="Disordered" evidence="1">
    <location>
        <begin position="412"/>
        <end position="439"/>
    </location>
</feature>
<evidence type="ECO:0000256" key="1">
    <source>
        <dbReference type="SAM" id="MobiDB-lite"/>
    </source>
</evidence>
<feature type="compositionally biased region" description="Polar residues" evidence="1">
    <location>
        <begin position="93"/>
        <end position="112"/>
    </location>
</feature>
<evidence type="ECO:0000313" key="2">
    <source>
        <dbReference type="EMBL" id="STO60744.1"/>
    </source>
</evidence>
<organism evidence="2 3">
    <name type="scientific">Canicola haemoglobinophilus</name>
    <dbReference type="NCBI Taxonomy" id="733"/>
    <lineage>
        <taxon>Bacteria</taxon>
        <taxon>Pseudomonadati</taxon>
        <taxon>Pseudomonadota</taxon>
        <taxon>Gammaproteobacteria</taxon>
        <taxon>Pasteurellales</taxon>
        <taxon>Pasteurellaceae</taxon>
        <taxon>Canicola</taxon>
    </lineage>
</organism>
<gene>
    <name evidence="2" type="ORF">NCTC1659_02044</name>
</gene>
<dbReference type="RefSeq" id="WP_078217729.1">
    <property type="nucleotide sequence ID" value="NZ_MUXZ01000005.1"/>
</dbReference>
<reference evidence="2 3" key="1">
    <citation type="submission" date="2018-06" db="EMBL/GenBank/DDBJ databases">
        <authorList>
            <consortium name="Pathogen Informatics"/>
            <person name="Doyle S."/>
        </authorList>
    </citation>
    <scope>NUCLEOTIDE SEQUENCE [LARGE SCALE GENOMIC DNA]</scope>
    <source>
        <strain evidence="2 3">NCTC1659</strain>
    </source>
</reference>
<dbReference type="AlphaFoldDB" id="A0A1V4B3E8"/>
<feature type="compositionally biased region" description="Basic and acidic residues" evidence="1">
    <location>
        <begin position="412"/>
        <end position="425"/>
    </location>
</feature>
<dbReference type="Proteomes" id="UP000254329">
    <property type="component" value="Unassembled WGS sequence"/>
</dbReference>
<dbReference type="EMBL" id="UGHF01000001">
    <property type="protein sequence ID" value="STO60744.1"/>
    <property type="molecule type" value="Genomic_DNA"/>
</dbReference>
<evidence type="ECO:0000313" key="3">
    <source>
        <dbReference type="Proteomes" id="UP000254329"/>
    </source>
</evidence>
<feature type="region of interest" description="Disordered" evidence="1">
    <location>
        <begin position="93"/>
        <end position="114"/>
    </location>
</feature>
<feature type="region of interest" description="Disordered" evidence="1">
    <location>
        <begin position="1"/>
        <end position="27"/>
    </location>
</feature>
<accession>A0A1V4B3E8</accession>
<dbReference type="STRING" id="733.B0186_02010"/>
<feature type="compositionally biased region" description="Low complexity" evidence="1">
    <location>
        <begin position="8"/>
        <end position="21"/>
    </location>
</feature>
<keyword evidence="3" id="KW-1185">Reference proteome</keyword>
<name>A0A1V4B3E8_9PAST</name>
<sequence>MAWEFDGNDWTSSSSSNGYDSSGEKDTNSLNNLAMAIHNGSYRGKNDSRWSKGSDGYSSFGGKSGGGSYGDNYASFGSRFNTKQTIRGAIQNHRSLSGAPTQSNPKATTLTGENVDGNLLASYTSKNRPDPRVFNDHHSQAAREFQNKYGFTEPSELEGFKKDSYSNRAVAGWDKNTRTTIDVDVNKSFLGTGHSFADRGKNEQDRHVTSYLDNIDEKVDSKRIGNFSVDDYRTGFIKGELTRANNLGKETLLNGFSNAVASPMANKISMAVFNAVGGGSTGILGGMLAGAGVQAGISSATEKLSHLGNNPSADVSALDKASFRHGYEDLRRNLDERRSSLGNFAHNAAVTAAAVGSQSPFIATGIDAGINVLRDDLNLKEYFSRHQNIPEYGNYLKEKEEKIAKAVAEDAERRKLDGSGREDKGILNSMSKRLKPAKEPQQPTLPYYAIPALTNLWNNVIIK</sequence>
<protein>
    <submittedName>
        <fullName evidence="2">Uncharacterized protein</fullName>
    </submittedName>
</protein>